<proteinExistence type="predicted"/>
<accession>A0A6A4W8U8</accession>
<dbReference type="AlphaFoldDB" id="A0A6A4W8U8"/>
<dbReference type="EMBL" id="VIIS01001368">
    <property type="protein sequence ID" value="KAF0299372.1"/>
    <property type="molecule type" value="Genomic_DNA"/>
</dbReference>
<evidence type="ECO:0000256" key="1">
    <source>
        <dbReference type="ARBA" id="ARBA00022658"/>
    </source>
</evidence>
<evidence type="ECO:0000313" key="5">
    <source>
        <dbReference type="Proteomes" id="UP000440578"/>
    </source>
</evidence>
<name>A0A6A4W8U8_AMPAM</name>
<dbReference type="SMART" id="SM00147">
    <property type="entry name" value="RasGEF"/>
    <property type="match status" value="1"/>
</dbReference>
<dbReference type="Proteomes" id="UP000440578">
    <property type="component" value="Unassembled WGS sequence"/>
</dbReference>
<dbReference type="OrthoDB" id="20825at2759"/>
<dbReference type="InterPro" id="IPR001895">
    <property type="entry name" value="RASGEF_cat_dom"/>
</dbReference>
<evidence type="ECO:0000256" key="2">
    <source>
        <dbReference type="PROSITE-ProRule" id="PRU00168"/>
    </source>
</evidence>
<dbReference type="GO" id="GO:0005886">
    <property type="term" value="C:plasma membrane"/>
    <property type="evidence" value="ECO:0007669"/>
    <property type="project" value="TreeGrafter"/>
</dbReference>
<keyword evidence="5" id="KW-1185">Reference proteome</keyword>
<reference evidence="4 5" key="1">
    <citation type="submission" date="2019-07" db="EMBL/GenBank/DDBJ databases">
        <title>Draft genome assembly of a fouling barnacle, Amphibalanus amphitrite (Darwin, 1854): The first reference genome for Thecostraca.</title>
        <authorList>
            <person name="Kim W."/>
        </authorList>
    </citation>
    <scope>NUCLEOTIDE SEQUENCE [LARGE SCALE GENOMIC DNA]</scope>
    <source>
        <strain evidence="4">SNU_AA5</strain>
        <tissue evidence="4">Soma without cirri and trophi</tissue>
    </source>
</reference>
<dbReference type="Gene3D" id="1.10.840.10">
    <property type="entry name" value="Ras guanine-nucleotide exchange factors catalytic domain"/>
    <property type="match status" value="2"/>
</dbReference>
<dbReference type="GO" id="GO:0005085">
    <property type="term" value="F:guanyl-nucleotide exchange factor activity"/>
    <property type="evidence" value="ECO:0007669"/>
    <property type="project" value="UniProtKB-KW"/>
</dbReference>
<dbReference type="SUPFAM" id="SSF48366">
    <property type="entry name" value="Ras GEF"/>
    <property type="match status" value="2"/>
</dbReference>
<protein>
    <submittedName>
        <fullName evidence="4">Ras-GEF domain-containing family member 1B</fullName>
    </submittedName>
</protein>
<dbReference type="InterPro" id="IPR023578">
    <property type="entry name" value="Ras_GEF_dom_sf"/>
</dbReference>
<dbReference type="InterPro" id="IPR008937">
    <property type="entry name" value="Ras-like_GEF"/>
</dbReference>
<evidence type="ECO:0000259" key="3">
    <source>
        <dbReference type="PROSITE" id="PS50009"/>
    </source>
</evidence>
<dbReference type="PROSITE" id="PS50009">
    <property type="entry name" value="RASGEF_CAT"/>
    <property type="match status" value="1"/>
</dbReference>
<gene>
    <name evidence="4" type="primary">RASGEF1B</name>
    <name evidence="4" type="ORF">FJT64_027823</name>
</gene>
<dbReference type="PANTHER" id="PTHR23113">
    <property type="entry name" value="GUANINE NUCLEOTIDE EXCHANGE FACTOR"/>
    <property type="match status" value="1"/>
</dbReference>
<comment type="caution">
    <text evidence="4">The sequence shown here is derived from an EMBL/GenBank/DDBJ whole genome shotgun (WGS) entry which is preliminary data.</text>
</comment>
<dbReference type="InterPro" id="IPR036964">
    <property type="entry name" value="RASGEF_cat_dom_sf"/>
</dbReference>
<dbReference type="Pfam" id="PF00617">
    <property type="entry name" value="RasGEF"/>
    <property type="match status" value="2"/>
</dbReference>
<dbReference type="GO" id="GO:0007265">
    <property type="term" value="P:Ras protein signal transduction"/>
    <property type="evidence" value="ECO:0007669"/>
    <property type="project" value="TreeGrafter"/>
</dbReference>
<keyword evidence="1 2" id="KW-0344">Guanine-nucleotide releasing factor</keyword>
<dbReference type="PANTHER" id="PTHR23113:SF356">
    <property type="entry name" value="FI05912P-RELATED"/>
    <property type="match status" value="1"/>
</dbReference>
<evidence type="ECO:0000313" key="4">
    <source>
        <dbReference type="EMBL" id="KAF0299372.1"/>
    </source>
</evidence>
<organism evidence="4 5">
    <name type="scientific">Amphibalanus amphitrite</name>
    <name type="common">Striped barnacle</name>
    <name type="synonym">Balanus amphitrite</name>
    <dbReference type="NCBI Taxonomy" id="1232801"/>
    <lineage>
        <taxon>Eukaryota</taxon>
        <taxon>Metazoa</taxon>
        <taxon>Ecdysozoa</taxon>
        <taxon>Arthropoda</taxon>
        <taxon>Crustacea</taxon>
        <taxon>Multicrustacea</taxon>
        <taxon>Cirripedia</taxon>
        <taxon>Thoracica</taxon>
        <taxon>Thoracicalcarea</taxon>
        <taxon>Balanomorpha</taxon>
        <taxon>Balanoidea</taxon>
        <taxon>Balanidae</taxon>
        <taxon>Amphibalaninae</taxon>
        <taxon>Amphibalanus</taxon>
    </lineage>
</organism>
<sequence>MEKADIPKESPRIDTAYKDLKTTKNLENYIQWFNRLSYMVATEVCMHVKKKQRVRLIEYWIEVGRECYNPSLFYPQHVKKKQRVRLIEYWIEHVKKKQRVRLIEYWIEVGRECFNTGNFNSLMAIIAGLNMSPVARLKKTWSRVDSAQLSVLEQQMSPSSNFLSYRRTLQAAMWRSSNSDTGSDGRQRIVIPFFSLLVKDLLVDGHINFEKFWQLAKQVTEFIAWKQVTSLWLASYDCEHPENSFEKDRLKVLKSENGTP</sequence>
<feature type="domain" description="Ras-GEF" evidence="3">
    <location>
        <begin position="1"/>
        <end position="260"/>
    </location>
</feature>